<keyword evidence="3" id="KW-0732">Signal</keyword>
<feature type="region of interest" description="Disordered" evidence="1">
    <location>
        <begin position="353"/>
        <end position="427"/>
    </location>
</feature>
<reference evidence="4" key="1">
    <citation type="journal article" date="2020" name="Stud. Mycol.">
        <title>101 Dothideomycetes genomes: a test case for predicting lifestyles and emergence of pathogens.</title>
        <authorList>
            <person name="Haridas S."/>
            <person name="Albert R."/>
            <person name="Binder M."/>
            <person name="Bloem J."/>
            <person name="Labutti K."/>
            <person name="Salamov A."/>
            <person name="Andreopoulos B."/>
            <person name="Baker S."/>
            <person name="Barry K."/>
            <person name="Bills G."/>
            <person name="Bluhm B."/>
            <person name="Cannon C."/>
            <person name="Castanera R."/>
            <person name="Culley D."/>
            <person name="Daum C."/>
            <person name="Ezra D."/>
            <person name="Gonzalez J."/>
            <person name="Henrissat B."/>
            <person name="Kuo A."/>
            <person name="Liang C."/>
            <person name="Lipzen A."/>
            <person name="Lutzoni F."/>
            <person name="Magnuson J."/>
            <person name="Mondo S."/>
            <person name="Nolan M."/>
            <person name="Ohm R."/>
            <person name="Pangilinan J."/>
            <person name="Park H.-J."/>
            <person name="Ramirez L."/>
            <person name="Alfaro M."/>
            <person name="Sun H."/>
            <person name="Tritt A."/>
            <person name="Yoshinaga Y."/>
            <person name="Zwiers L.-H."/>
            <person name="Turgeon B."/>
            <person name="Goodwin S."/>
            <person name="Spatafora J."/>
            <person name="Crous P."/>
            <person name="Grigoriev I."/>
        </authorList>
    </citation>
    <scope>NUCLEOTIDE SEQUENCE</scope>
    <source>
        <strain evidence="4">CBS 279.74</strain>
    </source>
</reference>
<keyword evidence="2" id="KW-0812">Transmembrane</keyword>
<evidence type="ECO:0000313" key="5">
    <source>
        <dbReference type="Proteomes" id="UP000799428"/>
    </source>
</evidence>
<feature type="compositionally biased region" description="Low complexity" evidence="1">
    <location>
        <begin position="373"/>
        <end position="384"/>
    </location>
</feature>
<keyword evidence="2" id="KW-1133">Transmembrane helix</keyword>
<protein>
    <recommendedName>
        <fullName evidence="6">Mid2 domain-containing protein</fullName>
    </recommendedName>
</protein>
<dbReference type="Proteomes" id="UP000799428">
    <property type="component" value="Unassembled WGS sequence"/>
</dbReference>
<feature type="chain" id="PRO_5026094186" description="Mid2 domain-containing protein" evidence="3">
    <location>
        <begin position="21"/>
        <end position="585"/>
    </location>
</feature>
<keyword evidence="5" id="KW-1185">Reference proteome</keyword>
<feature type="region of interest" description="Disordered" evidence="1">
    <location>
        <begin position="278"/>
        <end position="316"/>
    </location>
</feature>
<evidence type="ECO:0000313" key="4">
    <source>
        <dbReference type="EMBL" id="KAF2705924.1"/>
    </source>
</evidence>
<gene>
    <name evidence="4" type="ORF">K504DRAFT_493765</name>
</gene>
<evidence type="ECO:0008006" key="6">
    <source>
        <dbReference type="Google" id="ProtNLM"/>
    </source>
</evidence>
<evidence type="ECO:0000256" key="2">
    <source>
        <dbReference type="SAM" id="Phobius"/>
    </source>
</evidence>
<keyword evidence="2" id="KW-0472">Membrane</keyword>
<dbReference type="EMBL" id="MU005777">
    <property type="protein sequence ID" value="KAF2705924.1"/>
    <property type="molecule type" value="Genomic_DNA"/>
</dbReference>
<proteinExistence type="predicted"/>
<feature type="signal peptide" evidence="3">
    <location>
        <begin position="1"/>
        <end position="20"/>
    </location>
</feature>
<evidence type="ECO:0000256" key="3">
    <source>
        <dbReference type="SAM" id="SignalP"/>
    </source>
</evidence>
<evidence type="ECO:0000256" key="1">
    <source>
        <dbReference type="SAM" id="MobiDB-lite"/>
    </source>
</evidence>
<accession>A0A6G1JZ87</accession>
<name>A0A6G1JZ87_9PLEO</name>
<feature type="compositionally biased region" description="Low complexity" evidence="1">
    <location>
        <begin position="401"/>
        <end position="420"/>
    </location>
</feature>
<sequence length="585" mass="60802">MASANLAFALLLPQIHLAMAVSTYEDGGGAPPLTLSSAASTFPTSVHTPRIDVPGGDLVTKKPLVAPLRPVLPSGVGDAAACDQGRGAFLCPRGTCFYDDSGALACCNGTTSCVAVTTCIPYGENPCPRGEFGCMSCESAKPSCYTSTNPAMNIRALYCNTVGGGRTTSFTFDMAKMTEKAPVSTMDGAPVAVSSALATPASTPALSAATSTAVSLTSDMANINSTPTSNVTVPISGDEHSGIAGSTLAVITVGSVGGAAILTLALWLLYKCHRNRKPKHKSGVLPGPRVTAPGESPISVTRKGSPGAANQLTGSTVNELDGEYRGNGRFSGPSYTHVSPDFISVLPPPSPVSIAAPSRSSQHPHRASIGGLTPKSKYTPSSSTIPFASPLASTSSEVPGSHSPTQPTSPSITITEPDSSQTSYLPASAPYIPTLTPITPFCPTFQSSPTTPATPAFSRSTSTAALIPILPAAEENERKSSRLLPIAGPYLSAEQAMGEGYWEAEREQREADRVMEEQMIRMRVDGTRKMSGDEGVDQVEGFRFGFESENEDQERTVVGSEVDGDPYEKGEGSDVSTGTVIRRRI</sequence>
<feature type="region of interest" description="Disordered" evidence="1">
    <location>
        <begin position="544"/>
        <end position="585"/>
    </location>
</feature>
<organism evidence="4 5">
    <name type="scientific">Pleomassaria siparia CBS 279.74</name>
    <dbReference type="NCBI Taxonomy" id="1314801"/>
    <lineage>
        <taxon>Eukaryota</taxon>
        <taxon>Fungi</taxon>
        <taxon>Dikarya</taxon>
        <taxon>Ascomycota</taxon>
        <taxon>Pezizomycotina</taxon>
        <taxon>Dothideomycetes</taxon>
        <taxon>Pleosporomycetidae</taxon>
        <taxon>Pleosporales</taxon>
        <taxon>Pleomassariaceae</taxon>
        <taxon>Pleomassaria</taxon>
    </lineage>
</organism>
<dbReference type="OrthoDB" id="3801549at2759"/>
<dbReference type="AlphaFoldDB" id="A0A6G1JZ87"/>
<feature type="transmembrane region" description="Helical" evidence="2">
    <location>
        <begin position="248"/>
        <end position="270"/>
    </location>
</feature>